<protein>
    <submittedName>
        <fullName evidence="1">Uncharacterized protein</fullName>
    </submittedName>
</protein>
<name>A0ABU7CBQ9_9TELE</name>
<keyword evidence="2" id="KW-1185">Reference proteome</keyword>
<evidence type="ECO:0000313" key="2">
    <source>
        <dbReference type="Proteomes" id="UP001345963"/>
    </source>
</evidence>
<accession>A0ABU7CBQ9</accession>
<organism evidence="1 2">
    <name type="scientific">Ataeniobius toweri</name>
    <dbReference type="NCBI Taxonomy" id="208326"/>
    <lineage>
        <taxon>Eukaryota</taxon>
        <taxon>Metazoa</taxon>
        <taxon>Chordata</taxon>
        <taxon>Craniata</taxon>
        <taxon>Vertebrata</taxon>
        <taxon>Euteleostomi</taxon>
        <taxon>Actinopterygii</taxon>
        <taxon>Neopterygii</taxon>
        <taxon>Teleostei</taxon>
        <taxon>Neoteleostei</taxon>
        <taxon>Acanthomorphata</taxon>
        <taxon>Ovalentaria</taxon>
        <taxon>Atherinomorphae</taxon>
        <taxon>Cyprinodontiformes</taxon>
        <taxon>Goodeidae</taxon>
        <taxon>Ataeniobius</taxon>
    </lineage>
</organism>
<gene>
    <name evidence="1" type="ORF">ATANTOWER_013689</name>
</gene>
<proteinExistence type="predicted"/>
<dbReference type="Proteomes" id="UP001345963">
    <property type="component" value="Unassembled WGS sequence"/>
</dbReference>
<sequence length="147" mass="16373">MGKWKEHHTTANLLRRDCPSKLTGWARRGEGHLGCFQRSILAAFREAAKMPFLALEELQKSTAQLLKKLNNIAVYNINTNHLFFSSAVFVVSSEHSVGIALHTLDYLYVALKSSSEQWPGSRSTNGDVFESNPVFCPSVKKMAACQS</sequence>
<comment type="caution">
    <text evidence="1">The sequence shown here is derived from an EMBL/GenBank/DDBJ whole genome shotgun (WGS) entry which is preliminary data.</text>
</comment>
<dbReference type="EMBL" id="JAHUTI010088799">
    <property type="protein sequence ID" value="MED6260328.1"/>
    <property type="molecule type" value="Genomic_DNA"/>
</dbReference>
<evidence type="ECO:0000313" key="1">
    <source>
        <dbReference type="EMBL" id="MED6260328.1"/>
    </source>
</evidence>
<reference evidence="1 2" key="1">
    <citation type="submission" date="2021-07" db="EMBL/GenBank/DDBJ databases">
        <authorList>
            <person name="Palmer J.M."/>
        </authorList>
    </citation>
    <scope>NUCLEOTIDE SEQUENCE [LARGE SCALE GENOMIC DNA]</scope>
    <source>
        <strain evidence="1 2">AT_MEX2019</strain>
        <tissue evidence="1">Muscle</tissue>
    </source>
</reference>